<sequence length="156" mass="17087">MGHLAQSTYVRASWVEVVVPGMIERAIIATLAPIRAEFREHQELITAHGLALDDLTVRVEACKKELQASFEIPLATMTENVVMLDKDAESDALETDEEELGARDAIVYDDLEDLEGVMVQAAVEASLQDTSIVGSSRVKNREESSTNAQIEGVIDM</sequence>
<proteinExistence type="predicted"/>
<dbReference type="AlphaFoldDB" id="A0AAV9M6J2"/>
<evidence type="ECO:0000313" key="2">
    <source>
        <dbReference type="Proteomes" id="UP001311915"/>
    </source>
</evidence>
<dbReference type="EMBL" id="JAWPEI010000002">
    <property type="protein sequence ID" value="KAK4733718.1"/>
    <property type="molecule type" value="Genomic_DNA"/>
</dbReference>
<gene>
    <name evidence="1" type="ORF">R3W88_007979</name>
</gene>
<evidence type="ECO:0008006" key="3">
    <source>
        <dbReference type="Google" id="ProtNLM"/>
    </source>
</evidence>
<comment type="caution">
    <text evidence="1">The sequence shown here is derived from an EMBL/GenBank/DDBJ whole genome shotgun (WGS) entry which is preliminary data.</text>
</comment>
<keyword evidence="2" id="KW-1185">Reference proteome</keyword>
<dbReference type="Proteomes" id="UP001311915">
    <property type="component" value="Unassembled WGS sequence"/>
</dbReference>
<reference evidence="1 2" key="1">
    <citation type="submission" date="2023-10" db="EMBL/GenBank/DDBJ databases">
        <title>Genome-Wide Identification Analysis in wild type Solanum Pinnatisectum Reveals Some Genes Defensing Phytophthora Infestans.</title>
        <authorList>
            <person name="Sun C."/>
        </authorList>
    </citation>
    <scope>NUCLEOTIDE SEQUENCE [LARGE SCALE GENOMIC DNA]</scope>
    <source>
        <strain evidence="1">LQN</strain>
        <tissue evidence="1">Leaf</tissue>
    </source>
</reference>
<organism evidence="1 2">
    <name type="scientific">Solanum pinnatisectum</name>
    <name type="common">tansyleaf nightshade</name>
    <dbReference type="NCBI Taxonomy" id="50273"/>
    <lineage>
        <taxon>Eukaryota</taxon>
        <taxon>Viridiplantae</taxon>
        <taxon>Streptophyta</taxon>
        <taxon>Embryophyta</taxon>
        <taxon>Tracheophyta</taxon>
        <taxon>Spermatophyta</taxon>
        <taxon>Magnoliopsida</taxon>
        <taxon>eudicotyledons</taxon>
        <taxon>Gunneridae</taxon>
        <taxon>Pentapetalae</taxon>
        <taxon>asterids</taxon>
        <taxon>lamiids</taxon>
        <taxon>Solanales</taxon>
        <taxon>Solanaceae</taxon>
        <taxon>Solanoideae</taxon>
        <taxon>Solaneae</taxon>
        <taxon>Solanum</taxon>
    </lineage>
</organism>
<evidence type="ECO:0000313" key="1">
    <source>
        <dbReference type="EMBL" id="KAK4733718.1"/>
    </source>
</evidence>
<accession>A0AAV9M6J2</accession>
<name>A0AAV9M6J2_9SOLN</name>
<protein>
    <recommendedName>
        <fullName evidence="3">Polyprotein protein</fullName>
    </recommendedName>
</protein>